<dbReference type="EMBL" id="CDSF01000068">
    <property type="protein sequence ID" value="CEO96575.1"/>
    <property type="molecule type" value="Genomic_DNA"/>
</dbReference>
<dbReference type="PANTHER" id="PTHR19308">
    <property type="entry name" value="PHOSPHATIDYLCHOLINE TRANSFER PROTEIN"/>
    <property type="match status" value="1"/>
</dbReference>
<reference evidence="3 5" key="2">
    <citation type="submission" date="2018-03" db="EMBL/GenBank/DDBJ databases">
        <authorList>
            <person name="Fogelqvist J."/>
        </authorList>
    </citation>
    <scope>NUCLEOTIDE SEQUENCE [LARGE SCALE GENOMIC DNA]</scope>
</reference>
<evidence type="ECO:0000313" key="3">
    <source>
        <dbReference type="EMBL" id="SPQ94632.1"/>
    </source>
</evidence>
<dbReference type="Pfam" id="PF01852">
    <property type="entry name" value="START"/>
    <property type="match status" value="1"/>
</dbReference>
<dbReference type="CDD" id="cd00177">
    <property type="entry name" value="START"/>
    <property type="match status" value="1"/>
</dbReference>
<organism evidence="2 4">
    <name type="scientific">Plasmodiophora brassicae</name>
    <name type="common">Clubroot disease agent</name>
    <dbReference type="NCBI Taxonomy" id="37360"/>
    <lineage>
        <taxon>Eukaryota</taxon>
        <taxon>Sar</taxon>
        <taxon>Rhizaria</taxon>
        <taxon>Endomyxa</taxon>
        <taxon>Phytomyxea</taxon>
        <taxon>Plasmodiophorida</taxon>
        <taxon>Plasmodiophoridae</taxon>
        <taxon>Plasmodiophora</taxon>
    </lineage>
</organism>
<evidence type="ECO:0000313" key="4">
    <source>
        <dbReference type="Proteomes" id="UP000039324"/>
    </source>
</evidence>
<dbReference type="SUPFAM" id="SSF55961">
    <property type="entry name" value="Bet v1-like"/>
    <property type="match status" value="1"/>
</dbReference>
<dbReference type="EMBL" id="OVEO01000003">
    <property type="protein sequence ID" value="SPQ94632.1"/>
    <property type="molecule type" value="Genomic_DNA"/>
</dbReference>
<name>A0A0G4IMX1_PLABS</name>
<gene>
    <name evidence="2" type="ORF">PBRA_005183</name>
    <name evidence="3" type="ORF">PLBR_LOCUS1847</name>
</gene>
<evidence type="ECO:0000259" key="1">
    <source>
        <dbReference type="PROSITE" id="PS50848"/>
    </source>
</evidence>
<dbReference type="PANTHER" id="PTHR19308:SF14">
    <property type="entry name" value="START DOMAIN-CONTAINING PROTEIN"/>
    <property type="match status" value="1"/>
</dbReference>
<dbReference type="Proteomes" id="UP000039324">
    <property type="component" value="Unassembled WGS sequence"/>
</dbReference>
<dbReference type="OrthoDB" id="74575at2759"/>
<evidence type="ECO:0000313" key="5">
    <source>
        <dbReference type="Proteomes" id="UP000290189"/>
    </source>
</evidence>
<dbReference type="PROSITE" id="PS50848">
    <property type="entry name" value="START"/>
    <property type="match status" value="1"/>
</dbReference>
<accession>A0A0G4IMX1</accession>
<keyword evidence="4" id="KW-1185">Reference proteome</keyword>
<dbReference type="InterPro" id="IPR051213">
    <property type="entry name" value="START_lipid_transfer"/>
</dbReference>
<dbReference type="InterPro" id="IPR023393">
    <property type="entry name" value="START-like_dom_sf"/>
</dbReference>
<proteinExistence type="predicted"/>
<dbReference type="GO" id="GO:0008289">
    <property type="term" value="F:lipid binding"/>
    <property type="evidence" value="ECO:0007669"/>
    <property type="project" value="InterPro"/>
</dbReference>
<keyword evidence="3" id="KW-0496">Mitochondrion</keyword>
<reference evidence="2 4" key="1">
    <citation type="submission" date="2015-02" db="EMBL/GenBank/DDBJ databases">
        <authorList>
            <person name="Chooi Y.-H."/>
        </authorList>
    </citation>
    <scope>NUCLEOTIDE SEQUENCE [LARGE SCALE GENOMIC DNA]</scope>
    <source>
        <strain evidence="2">E3</strain>
    </source>
</reference>
<dbReference type="GO" id="GO:0005737">
    <property type="term" value="C:cytoplasm"/>
    <property type="evidence" value="ECO:0007669"/>
    <property type="project" value="UniProtKB-ARBA"/>
</dbReference>
<dbReference type="Gene3D" id="3.30.530.20">
    <property type="match status" value="1"/>
</dbReference>
<geneLocation type="mitochondrion" evidence="3"/>
<dbReference type="InterPro" id="IPR002913">
    <property type="entry name" value="START_lipid-bd_dom"/>
</dbReference>
<feature type="domain" description="START" evidence="1">
    <location>
        <begin position="1"/>
        <end position="216"/>
    </location>
</feature>
<dbReference type="AlphaFoldDB" id="A0A0G4IMX1"/>
<sequence>MSNGNGFIVIDEERRRALHDALAETERRLVTLAETLDTDSKSWRHVKRIGDVNIYKYLNAPPTGSPSLSVMMSETTITASPEQIMQYITSDFFAYLKAIDEMLIQAVYLYPPPAATSGLRLFRSEYALPWPCTNRDFVIAQRCRTDVRGAREYYTSTATSFEHPDVREVSKFVRGHVNGTQTMWWPVDESRSTCQVRNIFHVDPKGDLPTVIVNQSSVSQGANLERFAKIFSK</sequence>
<evidence type="ECO:0000313" key="2">
    <source>
        <dbReference type="EMBL" id="CEO96575.1"/>
    </source>
</evidence>
<dbReference type="Proteomes" id="UP000290189">
    <property type="component" value="Unassembled WGS sequence"/>
</dbReference>
<protein>
    <recommendedName>
        <fullName evidence="1">START domain-containing protein</fullName>
    </recommendedName>
</protein>